<feature type="compositionally biased region" description="Low complexity" evidence="1">
    <location>
        <begin position="102"/>
        <end position="111"/>
    </location>
</feature>
<proteinExistence type="predicted"/>
<name>A0A1X4G872_HALEZ</name>
<reference evidence="2 3" key="1">
    <citation type="submission" date="2017-04" db="EMBL/GenBank/DDBJ databases">
        <title>MLSA of the genus Halorubrum.</title>
        <authorList>
            <person name="De La Haba R."/>
            <person name="Sanchez-Porro C."/>
            <person name="Infante-Dominguez C."/>
            <person name="Ventosa A."/>
        </authorList>
    </citation>
    <scope>NUCLEOTIDE SEQUENCE [LARGE SCALE GENOMIC DNA]</scope>
    <source>
        <strain evidence="2 3">DSM 17463</strain>
    </source>
</reference>
<dbReference type="AlphaFoldDB" id="A0A1X4G872"/>
<feature type="compositionally biased region" description="Low complexity" evidence="1">
    <location>
        <begin position="129"/>
        <end position="174"/>
    </location>
</feature>
<dbReference type="Proteomes" id="UP000193587">
    <property type="component" value="Unassembled WGS sequence"/>
</dbReference>
<dbReference type="RefSeq" id="WP_049932859.1">
    <property type="nucleotide sequence ID" value="NZ_ATXS01000014.1"/>
</dbReference>
<protein>
    <submittedName>
        <fullName evidence="2">Uncharacterized protein</fullName>
    </submittedName>
</protein>
<dbReference type="eggNOG" id="arCOG04689">
    <property type="taxonomic scope" value="Archaea"/>
</dbReference>
<feature type="compositionally biased region" description="Acidic residues" evidence="1">
    <location>
        <begin position="206"/>
        <end position="226"/>
    </location>
</feature>
<evidence type="ECO:0000256" key="1">
    <source>
        <dbReference type="SAM" id="MobiDB-lite"/>
    </source>
</evidence>
<feature type="region of interest" description="Disordered" evidence="1">
    <location>
        <begin position="1"/>
        <end position="27"/>
    </location>
</feature>
<feature type="compositionally biased region" description="Basic and acidic residues" evidence="1">
    <location>
        <begin position="10"/>
        <end position="21"/>
    </location>
</feature>
<accession>A0A1X4G872</accession>
<evidence type="ECO:0000313" key="3">
    <source>
        <dbReference type="Proteomes" id="UP000193587"/>
    </source>
</evidence>
<dbReference type="Pfam" id="PF23373">
    <property type="entry name" value="DUF7093"/>
    <property type="match status" value="1"/>
</dbReference>
<dbReference type="EMBL" id="NEDJ01000090">
    <property type="protein sequence ID" value="OSO92205.1"/>
    <property type="molecule type" value="Genomic_DNA"/>
</dbReference>
<evidence type="ECO:0000313" key="2">
    <source>
        <dbReference type="EMBL" id="OSO92205.1"/>
    </source>
</evidence>
<feature type="region of interest" description="Disordered" evidence="1">
    <location>
        <begin position="58"/>
        <end position="330"/>
    </location>
</feature>
<comment type="caution">
    <text evidence="2">The sequence shown here is derived from an EMBL/GenBank/DDBJ whole genome shotgun (WGS) entry which is preliminary data.</text>
</comment>
<organism evidence="2 3">
    <name type="scientific">Halorubrum ezzemoulense DSM 17463</name>
    <dbReference type="NCBI Taxonomy" id="1121945"/>
    <lineage>
        <taxon>Archaea</taxon>
        <taxon>Methanobacteriati</taxon>
        <taxon>Methanobacteriota</taxon>
        <taxon>Stenosarchaea group</taxon>
        <taxon>Halobacteria</taxon>
        <taxon>Halobacteriales</taxon>
        <taxon>Haloferacaceae</taxon>
        <taxon>Halorubrum</taxon>
    </lineage>
</organism>
<feature type="compositionally biased region" description="Low complexity" evidence="1">
    <location>
        <begin position="60"/>
        <end position="78"/>
    </location>
</feature>
<dbReference type="STRING" id="1121945.GCA_000421805_02749"/>
<sequence length="370" mass="36927">MGLRCLLGHDFGEPELQREREEEGDEVVTTVKEVKTCARCGETQIVSENTEVTTMEQLADEAAANAGGETAGASAAAPTRDDAPDAAEEGAGPGTASGGVGAADAGTADEGVTLDEEPGAGSDDAVILDDGAAADEPAGPTDAAPAADRVDAATGAADGPNAPDDAGSPDGAAPADEDTEVLGAGGESASAPSPPAETESGAPSGDDADAEGDDGVILDEDEEPADDRERGAWPEVDEEDAGADGATAWPDHGGEDEGFSAEVGEGGDADVEFGGGLTPEAADGREEQESATEYVEAPDDGEGATFDAGGEGGTGITRGESPELETVGDDAPTEYYCPECEMVRAADGSSMRAGDICPECKRGYVDERPR</sequence>
<dbReference type="InterPro" id="IPR055519">
    <property type="entry name" value="DUF7093"/>
</dbReference>
<gene>
    <name evidence="2" type="ORF">B9H04_16170</name>
</gene>
<feature type="compositionally biased region" description="Acidic residues" evidence="1">
    <location>
        <begin position="254"/>
        <end position="271"/>
    </location>
</feature>
<feature type="compositionally biased region" description="Gly residues" evidence="1">
    <location>
        <begin position="91"/>
        <end position="101"/>
    </location>
</feature>